<feature type="domain" description="Glycosyl transferase family 1" evidence="1">
    <location>
        <begin position="206"/>
        <end position="361"/>
    </location>
</feature>
<evidence type="ECO:0000259" key="1">
    <source>
        <dbReference type="Pfam" id="PF00534"/>
    </source>
</evidence>
<dbReference type="CDD" id="cd03820">
    <property type="entry name" value="GT4_AmsD-like"/>
    <property type="match status" value="1"/>
</dbReference>
<dbReference type="AlphaFoldDB" id="A0A1M6TBC1"/>
<dbReference type="EMBL" id="FRBD01000005">
    <property type="protein sequence ID" value="SHK54164.1"/>
    <property type="molecule type" value="Genomic_DNA"/>
</dbReference>
<dbReference type="OrthoDB" id="9811239at2"/>
<dbReference type="SUPFAM" id="SSF53756">
    <property type="entry name" value="UDP-Glycosyltransferase/glycogen phosphorylase"/>
    <property type="match status" value="1"/>
</dbReference>
<evidence type="ECO:0000313" key="2">
    <source>
        <dbReference type="EMBL" id="SHK54164.1"/>
    </source>
</evidence>
<dbReference type="Proteomes" id="UP000184130">
    <property type="component" value="Unassembled WGS sequence"/>
</dbReference>
<dbReference type="GO" id="GO:0016757">
    <property type="term" value="F:glycosyltransferase activity"/>
    <property type="evidence" value="ECO:0007669"/>
    <property type="project" value="InterPro"/>
</dbReference>
<dbReference type="InterPro" id="IPR001296">
    <property type="entry name" value="Glyco_trans_1"/>
</dbReference>
<dbReference type="PANTHER" id="PTHR12526">
    <property type="entry name" value="GLYCOSYLTRANSFERASE"/>
    <property type="match status" value="1"/>
</dbReference>
<dbReference type="RefSeq" id="WP_073206267.1">
    <property type="nucleotide sequence ID" value="NZ_FRBD01000005.1"/>
</dbReference>
<proteinExistence type="predicted"/>
<keyword evidence="2" id="KW-0808">Transferase</keyword>
<dbReference type="PANTHER" id="PTHR12526:SF630">
    <property type="entry name" value="GLYCOSYLTRANSFERASE"/>
    <property type="match status" value="1"/>
</dbReference>
<dbReference type="Gene3D" id="3.40.50.2000">
    <property type="entry name" value="Glycogen Phosphorylase B"/>
    <property type="match status" value="2"/>
</dbReference>
<organism evidence="2 3">
    <name type="scientific">Xylanibacter ruminicola</name>
    <name type="common">Prevotella ruminicola</name>
    <dbReference type="NCBI Taxonomy" id="839"/>
    <lineage>
        <taxon>Bacteria</taxon>
        <taxon>Pseudomonadati</taxon>
        <taxon>Bacteroidota</taxon>
        <taxon>Bacteroidia</taxon>
        <taxon>Bacteroidales</taxon>
        <taxon>Prevotellaceae</taxon>
        <taxon>Xylanibacter</taxon>
    </lineage>
</organism>
<dbReference type="Pfam" id="PF00534">
    <property type="entry name" value="Glycos_transf_1"/>
    <property type="match status" value="1"/>
</dbReference>
<reference evidence="2 3" key="1">
    <citation type="submission" date="2016-11" db="EMBL/GenBank/DDBJ databases">
        <authorList>
            <person name="Jaros S."/>
            <person name="Januszkiewicz K."/>
            <person name="Wedrychowicz H."/>
        </authorList>
    </citation>
    <scope>NUCLEOTIDE SEQUENCE [LARGE SCALE GENOMIC DNA]</scope>
    <source>
        <strain evidence="2 3">KHT3</strain>
    </source>
</reference>
<evidence type="ECO:0000313" key="3">
    <source>
        <dbReference type="Proteomes" id="UP000184130"/>
    </source>
</evidence>
<name>A0A1M6TBC1_XYLRU</name>
<sequence>MRDDKYKIVYCTPALYSAGGTERVVSVKANYFADVLGYDVTVIVTEGKNGNSFFPLSDKVKVINLGLNFEELWNISFFRKTLLYLHKQRKYRKLLTKELMSIRSDITITTLRREINFINSINDGSKKIGEQHLSRTNYRKIDSRFSKYYEKIFFWWWKDRVVSNLLKLDKLIVLTNDAVAEWPELTNIRMIPDPLSIKVNGSSSLTSKRVITIGRYSYEKGYDILLRIWSVVEKKSTDWQLDVFAMGDPTPYVKMMDDLSIDKKRCHLHSSVVDVEEEYLKSSILVQPSRTEGFGLVIVEAMACGLPVISFDCENGPRSIVTNGEEGFLIPTFDIELFSSRLVQLMNDVDLRKNMGAKGRKKSRCYQIESVGNRWKLLFDELMQKDGV</sequence>
<accession>A0A1M6TBC1</accession>
<gene>
    <name evidence="2" type="ORF">SAMN05216463_105119</name>
</gene>
<protein>
    <submittedName>
        <fullName evidence="2">Glycosyltransferase involved in cell wall bisynthesis</fullName>
    </submittedName>
</protein>